<accession>A0A094Y025</accession>
<evidence type="ECO:0000313" key="4">
    <source>
        <dbReference type="Proteomes" id="UP000234349"/>
    </source>
</evidence>
<evidence type="ECO:0000313" key="2">
    <source>
        <dbReference type="EMBL" id="SPE20526.1"/>
    </source>
</evidence>
<evidence type="ECO:0000313" key="1">
    <source>
        <dbReference type="EMBL" id="PKX79345.1"/>
    </source>
</evidence>
<evidence type="ECO:0000313" key="3">
    <source>
        <dbReference type="EMBL" id="WGI18710.1"/>
    </source>
</evidence>
<organism evidence="2 5">
    <name type="scientific">Latilactobacillus sakei</name>
    <name type="common">Lactobacillus sakei</name>
    <dbReference type="NCBI Taxonomy" id="1599"/>
    <lineage>
        <taxon>Bacteria</taxon>
        <taxon>Bacillati</taxon>
        <taxon>Bacillota</taxon>
        <taxon>Bacilli</taxon>
        <taxon>Lactobacillales</taxon>
        <taxon>Lactobacillaceae</taxon>
        <taxon>Latilactobacillus</taxon>
    </lineage>
</organism>
<dbReference type="RefSeq" id="WP_025016045.1">
    <property type="nucleotide sequence ID" value="NZ_BJLN01000002.1"/>
</dbReference>
<gene>
    <name evidence="1" type="ORF">CUR37_02710</name>
    <name evidence="2" type="ORF">LAS9267_00914</name>
    <name evidence="3" type="ORF">QBD03_08115</name>
</gene>
<dbReference type="AlphaFoldDB" id="A0A094Y025"/>
<reference evidence="3" key="3">
    <citation type="submission" date="2023-04" db="EMBL/GenBank/DDBJ databases">
        <title>Novel strain of Lactilactobacillus sakei and use thereof.</title>
        <authorList>
            <person name="Kim S.Y."/>
        </authorList>
    </citation>
    <scope>NUCLEOTIDE SEQUENCE</scope>
    <source>
        <strain evidence="3">HUP1</strain>
    </source>
</reference>
<protein>
    <submittedName>
        <fullName evidence="2">Uncharacterized protein</fullName>
    </submittedName>
</protein>
<dbReference type="EMBL" id="MKGH01000009">
    <property type="protein sequence ID" value="PKX79345.1"/>
    <property type="molecule type" value="Genomic_DNA"/>
</dbReference>
<dbReference type="EMBL" id="CP122959">
    <property type="protein sequence ID" value="WGI18710.1"/>
    <property type="molecule type" value="Genomic_DNA"/>
</dbReference>
<dbReference type="GeneID" id="57132335"/>
<dbReference type="Proteomes" id="UP001179858">
    <property type="component" value="Chromosome"/>
</dbReference>
<reference evidence="2 5" key="2">
    <citation type="submission" date="2018-02" db="EMBL/GenBank/DDBJ databases">
        <authorList>
            <person name="Rodrigo-Torres L."/>
            <person name="Arahal R. D."/>
            <person name="Lucena T."/>
        </authorList>
    </citation>
    <scope>NUCLEOTIDE SEQUENCE [LARGE SCALE GENOMIC DNA]</scope>
    <source>
        <strain evidence="2 5">CECT 9267</strain>
    </source>
</reference>
<reference evidence="1 4" key="1">
    <citation type="submission" date="2016-09" db="EMBL/GenBank/DDBJ databases">
        <authorList>
            <person name="Inglin R.C."/>
        </authorList>
    </citation>
    <scope>NUCLEOTIDE SEQUENCE [LARGE SCALE GENOMIC DNA]</scope>
    <source>
        <strain evidence="1 4">RI-517</strain>
    </source>
</reference>
<proteinExistence type="predicted"/>
<evidence type="ECO:0000313" key="5">
    <source>
        <dbReference type="Proteomes" id="UP000239650"/>
    </source>
</evidence>
<name>A0A094Y025_LATSK</name>
<dbReference type="Proteomes" id="UP000234349">
    <property type="component" value="Unassembled WGS sequence"/>
</dbReference>
<sequence length="68" mass="7917">MKDSQETSQELSESSAFHCPACQASIDYGIKRCPSCQTAIFYRDMSETFWNDRKIKMFKQSDAIHHNH</sequence>
<dbReference type="Proteomes" id="UP000239650">
    <property type="component" value="Unassembled WGS sequence"/>
</dbReference>
<dbReference type="EMBL" id="OKRC01000003">
    <property type="protein sequence ID" value="SPE20526.1"/>
    <property type="molecule type" value="Genomic_DNA"/>
</dbReference>